<evidence type="ECO:0000256" key="3">
    <source>
        <dbReference type="ARBA" id="ARBA00022679"/>
    </source>
</evidence>
<dbReference type="PANTHER" id="PTHR43420:SF12">
    <property type="entry name" value="N-ACETYLTRANSFERASE DOMAIN-CONTAINING PROTEIN"/>
    <property type="match status" value="1"/>
</dbReference>
<evidence type="ECO:0000256" key="4">
    <source>
        <dbReference type="ARBA" id="ARBA00023315"/>
    </source>
</evidence>
<dbReference type="CDD" id="cd04301">
    <property type="entry name" value="NAT_SF"/>
    <property type="match status" value="1"/>
</dbReference>
<reference evidence="8" key="1">
    <citation type="journal article" date="2019" name="Int. J. Syst. Evol. Microbiol.">
        <title>The Global Catalogue of Microorganisms (GCM) 10K type strain sequencing project: providing services to taxonomists for standard genome sequencing and annotation.</title>
        <authorList>
            <consortium name="The Broad Institute Genomics Platform"/>
            <consortium name="The Broad Institute Genome Sequencing Center for Infectious Disease"/>
            <person name="Wu L."/>
            <person name="Ma J."/>
        </authorList>
    </citation>
    <scope>NUCLEOTIDE SEQUENCE [LARGE SCALE GENOMIC DNA]</scope>
    <source>
        <strain evidence="8">JCM 17459</strain>
    </source>
</reference>
<evidence type="ECO:0000259" key="6">
    <source>
        <dbReference type="PROSITE" id="PS51186"/>
    </source>
</evidence>
<dbReference type="GO" id="GO:0005840">
    <property type="term" value="C:ribosome"/>
    <property type="evidence" value="ECO:0007669"/>
    <property type="project" value="UniProtKB-KW"/>
</dbReference>
<proteinExistence type="inferred from homology"/>
<dbReference type="NCBIfam" id="TIGR01575">
    <property type="entry name" value="rimI"/>
    <property type="match status" value="1"/>
</dbReference>
<comment type="similarity">
    <text evidence="1">Belongs to the acetyltransferase family. RimI subfamily.</text>
</comment>
<dbReference type="InterPro" id="IPR016181">
    <property type="entry name" value="Acyl_CoA_acyltransferase"/>
</dbReference>
<dbReference type="InterPro" id="IPR000182">
    <property type="entry name" value="GNAT_dom"/>
</dbReference>
<organism evidence="7 8">
    <name type="scientific">Georgenia daeguensis</name>
    <dbReference type="NCBI Taxonomy" id="908355"/>
    <lineage>
        <taxon>Bacteria</taxon>
        <taxon>Bacillati</taxon>
        <taxon>Actinomycetota</taxon>
        <taxon>Actinomycetes</taxon>
        <taxon>Micrococcales</taxon>
        <taxon>Bogoriellaceae</taxon>
        <taxon>Georgenia</taxon>
    </lineage>
</organism>
<dbReference type="PANTHER" id="PTHR43420">
    <property type="entry name" value="ACETYLTRANSFERASE"/>
    <property type="match status" value="1"/>
</dbReference>
<dbReference type="Gene3D" id="3.40.630.30">
    <property type="match status" value="1"/>
</dbReference>
<dbReference type="Pfam" id="PF00583">
    <property type="entry name" value="Acetyltransf_1"/>
    <property type="match status" value="1"/>
</dbReference>
<keyword evidence="2" id="KW-0963">Cytoplasm</keyword>
<protein>
    <submittedName>
        <fullName evidence="7">Ribosomal protein S18-alanine N-acetyltransferase</fullName>
    </submittedName>
</protein>
<keyword evidence="8" id="KW-1185">Reference proteome</keyword>
<gene>
    <name evidence="7" type="primary">rimI</name>
    <name evidence="7" type="ORF">GCM10022262_20580</name>
</gene>
<keyword evidence="7" id="KW-0687">Ribonucleoprotein</keyword>
<accession>A0ABP8EUS7</accession>
<feature type="region of interest" description="Disordered" evidence="5">
    <location>
        <begin position="155"/>
        <end position="183"/>
    </location>
</feature>
<keyword evidence="7" id="KW-0689">Ribosomal protein</keyword>
<evidence type="ECO:0000313" key="8">
    <source>
        <dbReference type="Proteomes" id="UP001499841"/>
    </source>
</evidence>
<evidence type="ECO:0000256" key="5">
    <source>
        <dbReference type="SAM" id="MobiDB-lite"/>
    </source>
</evidence>
<dbReference type="InterPro" id="IPR006464">
    <property type="entry name" value="AcTrfase_RimI/Ard1"/>
</dbReference>
<dbReference type="Proteomes" id="UP001499841">
    <property type="component" value="Unassembled WGS sequence"/>
</dbReference>
<sequence>MDVRLRPLRESDLDRVMELEVQLFGAGAWSRGAYLEELTRAPGRTYLAAVVDGPGGELVVGYAGLVAGTEAQVMTVGVDAEHRRRGIGRLLVDALLADARAHGARTVLLEVRAGDAGAQRLYARAGFEPIGRRRNYYQAEGEDAVVMRARLTPSPGPVGAEAGGAAVRGREQVRTGQEEAGDA</sequence>
<dbReference type="PROSITE" id="PS51186">
    <property type="entry name" value="GNAT"/>
    <property type="match status" value="1"/>
</dbReference>
<dbReference type="SUPFAM" id="SSF55729">
    <property type="entry name" value="Acyl-CoA N-acyltransferases (Nat)"/>
    <property type="match status" value="1"/>
</dbReference>
<comment type="caution">
    <text evidence="7">The sequence shown here is derived from an EMBL/GenBank/DDBJ whole genome shotgun (WGS) entry which is preliminary data.</text>
</comment>
<name>A0ABP8EUS7_9MICO</name>
<evidence type="ECO:0000313" key="7">
    <source>
        <dbReference type="EMBL" id="GAA4287699.1"/>
    </source>
</evidence>
<feature type="compositionally biased region" description="Basic and acidic residues" evidence="5">
    <location>
        <begin position="168"/>
        <end position="177"/>
    </location>
</feature>
<evidence type="ECO:0000256" key="2">
    <source>
        <dbReference type="ARBA" id="ARBA00022490"/>
    </source>
</evidence>
<keyword evidence="4" id="KW-0012">Acyltransferase</keyword>
<feature type="compositionally biased region" description="Low complexity" evidence="5">
    <location>
        <begin position="157"/>
        <end position="167"/>
    </location>
</feature>
<dbReference type="InterPro" id="IPR050680">
    <property type="entry name" value="YpeA/RimI_acetyltransf"/>
</dbReference>
<evidence type="ECO:0000256" key="1">
    <source>
        <dbReference type="ARBA" id="ARBA00005395"/>
    </source>
</evidence>
<feature type="domain" description="N-acetyltransferase" evidence="6">
    <location>
        <begin position="3"/>
        <end position="152"/>
    </location>
</feature>
<dbReference type="EMBL" id="BAABBA010000009">
    <property type="protein sequence ID" value="GAA4287699.1"/>
    <property type="molecule type" value="Genomic_DNA"/>
</dbReference>
<keyword evidence="3" id="KW-0808">Transferase</keyword>
<dbReference type="RefSeq" id="WP_345040681.1">
    <property type="nucleotide sequence ID" value="NZ_BAABBA010000009.1"/>
</dbReference>